<feature type="domain" description="Alpha/beta hydrolase fold-3" evidence="2">
    <location>
        <begin position="58"/>
        <end position="188"/>
    </location>
</feature>
<evidence type="ECO:0000313" key="3">
    <source>
        <dbReference type="EMBL" id="MCS5717937.1"/>
    </source>
</evidence>
<dbReference type="SUPFAM" id="SSF53474">
    <property type="entry name" value="alpha/beta-Hydrolases"/>
    <property type="match status" value="1"/>
</dbReference>
<protein>
    <submittedName>
        <fullName evidence="3">Alpha/beta hydrolase</fullName>
    </submittedName>
</protein>
<evidence type="ECO:0000313" key="4">
    <source>
        <dbReference type="Proteomes" id="UP001165584"/>
    </source>
</evidence>
<sequence>MSKPVILVLPGGGYHTLAPHEGEPVADWLRGLGWEARVIRYPVSTRHPGPLTVVQEAIAAERAAGASAVGVLGFSAGGHLAGHAAFTPDASNDERPDFAVLCYPVVSMVQPTHAGSRAELLGDDASDELRRATSLELLVNPGSPPVFLWSTAEDESVPVEQHTYPLAEALATAGVSHEVHVFETGPHGLGLADGHPAAAWTTLCATWLAARQPA</sequence>
<evidence type="ECO:0000259" key="2">
    <source>
        <dbReference type="Pfam" id="PF07859"/>
    </source>
</evidence>
<evidence type="ECO:0000256" key="1">
    <source>
        <dbReference type="ARBA" id="ARBA00022801"/>
    </source>
</evidence>
<dbReference type="Proteomes" id="UP001165584">
    <property type="component" value="Unassembled WGS sequence"/>
</dbReference>
<gene>
    <name evidence="3" type="ORF">N1027_07285</name>
</gene>
<keyword evidence="1 3" id="KW-0378">Hydrolase</keyword>
<name>A0ABT2GNY0_9MICO</name>
<dbReference type="Pfam" id="PF07859">
    <property type="entry name" value="Abhydrolase_3"/>
    <property type="match status" value="1"/>
</dbReference>
<reference evidence="3" key="1">
    <citation type="submission" date="2022-08" db="EMBL/GenBank/DDBJ databases">
        <authorList>
            <person name="Deng Y."/>
            <person name="Han X.-F."/>
            <person name="Zhang Y.-Q."/>
        </authorList>
    </citation>
    <scope>NUCLEOTIDE SEQUENCE</scope>
    <source>
        <strain evidence="3">CPCC 205763</strain>
    </source>
</reference>
<dbReference type="RefSeq" id="WP_259506554.1">
    <property type="nucleotide sequence ID" value="NZ_JANLCM010000001.1"/>
</dbReference>
<dbReference type="EMBL" id="JANLCM010000001">
    <property type="protein sequence ID" value="MCS5717937.1"/>
    <property type="molecule type" value="Genomic_DNA"/>
</dbReference>
<dbReference type="InterPro" id="IPR013094">
    <property type="entry name" value="AB_hydrolase_3"/>
</dbReference>
<dbReference type="Gene3D" id="3.40.50.1820">
    <property type="entry name" value="alpha/beta hydrolase"/>
    <property type="match status" value="1"/>
</dbReference>
<accession>A0ABT2GNY0</accession>
<dbReference type="PANTHER" id="PTHR48081">
    <property type="entry name" value="AB HYDROLASE SUPERFAMILY PROTEIN C4A8.06C"/>
    <property type="match status" value="1"/>
</dbReference>
<comment type="caution">
    <text evidence="3">The sequence shown here is derived from an EMBL/GenBank/DDBJ whole genome shotgun (WGS) entry which is preliminary data.</text>
</comment>
<dbReference type="GO" id="GO:0016787">
    <property type="term" value="F:hydrolase activity"/>
    <property type="evidence" value="ECO:0007669"/>
    <property type="project" value="UniProtKB-KW"/>
</dbReference>
<proteinExistence type="predicted"/>
<dbReference type="InterPro" id="IPR029058">
    <property type="entry name" value="AB_hydrolase_fold"/>
</dbReference>
<keyword evidence="4" id="KW-1185">Reference proteome</keyword>
<organism evidence="3 4">
    <name type="scientific">Herbiconiux aconitum</name>
    <dbReference type="NCBI Taxonomy" id="2970913"/>
    <lineage>
        <taxon>Bacteria</taxon>
        <taxon>Bacillati</taxon>
        <taxon>Actinomycetota</taxon>
        <taxon>Actinomycetes</taxon>
        <taxon>Micrococcales</taxon>
        <taxon>Microbacteriaceae</taxon>
        <taxon>Herbiconiux</taxon>
    </lineage>
</organism>
<dbReference type="InterPro" id="IPR050300">
    <property type="entry name" value="GDXG_lipolytic_enzyme"/>
</dbReference>
<dbReference type="PANTHER" id="PTHR48081:SF6">
    <property type="entry name" value="PEPTIDASE S9 PROLYL OLIGOPEPTIDASE CATALYTIC DOMAIN-CONTAINING PROTEIN"/>
    <property type="match status" value="1"/>
</dbReference>